<evidence type="ECO:0000313" key="4">
    <source>
        <dbReference type="Proteomes" id="UP001596105"/>
    </source>
</evidence>
<protein>
    <submittedName>
        <fullName evidence="3">Uncharacterized protein</fullName>
    </submittedName>
</protein>
<feature type="transmembrane region" description="Helical" evidence="2">
    <location>
        <begin position="24"/>
        <end position="47"/>
    </location>
</feature>
<comment type="caution">
    <text evidence="3">The sequence shown here is derived from an EMBL/GenBank/DDBJ whole genome shotgun (WGS) entry which is preliminary data.</text>
</comment>
<name>A0ABW0M387_9BACL</name>
<reference evidence="4" key="1">
    <citation type="journal article" date="2019" name="Int. J. Syst. Evol. Microbiol.">
        <title>The Global Catalogue of Microorganisms (GCM) 10K type strain sequencing project: providing services to taxonomists for standard genome sequencing and annotation.</title>
        <authorList>
            <consortium name="The Broad Institute Genomics Platform"/>
            <consortium name="The Broad Institute Genome Sequencing Center for Infectious Disease"/>
            <person name="Wu L."/>
            <person name="Ma J."/>
        </authorList>
    </citation>
    <scope>NUCLEOTIDE SEQUENCE [LARGE SCALE GENOMIC DNA]</scope>
    <source>
        <strain evidence="4">CCUG 57113</strain>
    </source>
</reference>
<dbReference type="RefSeq" id="WP_378083382.1">
    <property type="nucleotide sequence ID" value="NZ_JBHSMH010000097.1"/>
</dbReference>
<keyword evidence="1" id="KW-0175">Coiled coil</keyword>
<organism evidence="3 4">
    <name type="scientific">Cohnella suwonensis</name>
    <dbReference type="NCBI Taxonomy" id="696072"/>
    <lineage>
        <taxon>Bacteria</taxon>
        <taxon>Bacillati</taxon>
        <taxon>Bacillota</taxon>
        <taxon>Bacilli</taxon>
        <taxon>Bacillales</taxon>
        <taxon>Paenibacillaceae</taxon>
        <taxon>Cohnella</taxon>
    </lineage>
</organism>
<keyword evidence="2" id="KW-0812">Transmembrane</keyword>
<evidence type="ECO:0000256" key="1">
    <source>
        <dbReference type="SAM" id="Coils"/>
    </source>
</evidence>
<accession>A0ABW0M387</accession>
<keyword evidence="2" id="KW-0472">Membrane</keyword>
<evidence type="ECO:0000313" key="3">
    <source>
        <dbReference type="EMBL" id="MFC5471398.1"/>
    </source>
</evidence>
<sequence length="142" mass="16425">MQRTSPEIYREAYRETPPRNKKRGAFLFFLLLWVVLIACGTLGAKWYSDRIQQRVALDVSRQTAAQISEMQQLYDSRIAKMETGYQEQIAKMESKIQSLNELLTFAKDNADTKTDNSNKLYTQLAEVKKQLADLKKSLDVLK</sequence>
<gene>
    <name evidence="3" type="ORF">ACFPPD_22165</name>
</gene>
<dbReference type="Proteomes" id="UP001596105">
    <property type="component" value="Unassembled WGS sequence"/>
</dbReference>
<dbReference type="EMBL" id="JBHSMH010000097">
    <property type="protein sequence ID" value="MFC5471398.1"/>
    <property type="molecule type" value="Genomic_DNA"/>
</dbReference>
<evidence type="ECO:0000256" key="2">
    <source>
        <dbReference type="SAM" id="Phobius"/>
    </source>
</evidence>
<keyword evidence="4" id="KW-1185">Reference proteome</keyword>
<keyword evidence="2" id="KW-1133">Transmembrane helix</keyword>
<feature type="coiled-coil region" evidence="1">
    <location>
        <begin position="82"/>
        <end position="137"/>
    </location>
</feature>
<proteinExistence type="predicted"/>